<dbReference type="RefSeq" id="WP_012858450.1">
    <property type="nucleotide sequence ID" value="NC_013515.1"/>
</dbReference>
<reference evidence="1 2" key="1">
    <citation type="journal article" date="2009" name="Stand. Genomic Sci.">
        <title>Complete genome sequence of Streptobacillus moniliformis type strain (9901T).</title>
        <authorList>
            <person name="Nolan M."/>
            <person name="Gronow S."/>
            <person name="Lapidus A."/>
            <person name="Ivanova N."/>
            <person name="Copeland A."/>
            <person name="Lucas S."/>
            <person name="Del Rio T.G."/>
            <person name="Chen F."/>
            <person name="Tice H."/>
            <person name="Pitluck S."/>
            <person name="Cheng J.F."/>
            <person name="Sims D."/>
            <person name="Meincke L."/>
            <person name="Bruce D."/>
            <person name="Goodwin L."/>
            <person name="Brettin T."/>
            <person name="Han C."/>
            <person name="Detter J.C."/>
            <person name="Ovchinikova G."/>
            <person name="Pati A."/>
            <person name="Mavromatis K."/>
            <person name="Mikhailova N."/>
            <person name="Chen A."/>
            <person name="Palaniappan K."/>
            <person name="Land M."/>
            <person name="Hauser L."/>
            <person name="Chang Y.J."/>
            <person name="Jeffries C.D."/>
            <person name="Rohde M."/>
            <person name="Sproer C."/>
            <person name="Goker M."/>
            <person name="Bristow J."/>
            <person name="Eisen J.A."/>
            <person name="Markowitz V."/>
            <person name="Hugenholtz P."/>
            <person name="Kyrpides N.C."/>
            <person name="Klenk H.P."/>
            <person name="Chain P."/>
        </authorList>
    </citation>
    <scope>NUCLEOTIDE SEQUENCE [LARGE SCALE GENOMIC DNA]</scope>
    <source>
        <strain evidence="2">ATCC 14647 / DSM 12112 / NCTC 10651 / 9901</strain>
    </source>
</reference>
<dbReference type="HOGENOM" id="CLU_094978_1_0_0"/>
<dbReference type="Proteomes" id="UP000002072">
    <property type="component" value="Chromosome"/>
</dbReference>
<evidence type="ECO:0000313" key="2">
    <source>
        <dbReference type="Proteomes" id="UP000002072"/>
    </source>
</evidence>
<dbReference type="EMBL" id="CP001779">
    <property type="protein sequence ID" value="ACZ00893.1"/>
    <property type="molecule type" value="Genomic_DNA"/>
</dbReference>
<dbReference type="AlphaFoldDB" id="D1AX67"/>
<dbReference type="GeneID" id="29673594"/>
<protein>
    <recommendedName>
        <fullName evidence="3">Outer membrane protein beta-barrel domain-containing protein</fullName>
    </recommendedName>
</protein>
<evidence type="ECO:0008006" key="3">
    <source>
        <dbReference type="Google" id="ProtNLM"/>
    </source>
</evidence>
<gene>
    <name evidence="1" type="ordered locus">Smon_0411</name>
</gene>
<accession>D1AX67</accession>
<evidence type="ECO:0000313" key="1">
    <source>
        <dbReference type="EMBL" id="ACZ00893.1"/>
    </source>
</evidence>
<dbReference type="OrthoDB" id="95536at2"/>
<dbReference type="KEGG" id="smf:Smon_0411"/>
<sequence length="172" mass="19233">MKKMLLIILFVGIGLISFSNNIIGPRYRVDLSLGFGYILSEKDNGNEFISTSIGVLPEWKYQINNKLDLTFGPKVNLIFSNYISSKTKFLNGLVLGGEGDFNYRLKENVRLYSGIEVGIGGLIKFMPNKVESYEIINVSKISLGAKIKDKFNIAFYIGYSKGLLGIETGYTF</sequence>
<proteinExistence type="predicted"/>
<keyword evidence="2" id="KW-1185">Reference proteome</keyword>
<name>D1AX67_STRM9</name>
<dbReference type="STRING" id="519441.Smon_0411"/>
<organism evidence="1 2">
    <name type="scientific">Streptobacillus moniliformis (strain ATCC 14647 / DSM 12112 / NCTC 10651 / 9901)</name>
    <dbReference type="NCBI Taxonomy" id="519441"/>
    <lineage>
        <taxon>Bacteria</taxon>
        <taxon>Fusobacteriati</taxon>
        <taxon>Fusobacteriota</taxon>
        <taxon>Fusobacteriia</taxon>
        <taxon>Fusobacteriales</taxon>
        <taxon>Leptotrichiaceae</taxon>
        <taxon>Streptobacillus</taxon>
    </lineage>
</organism>